<feature type="region of interest" description="Disordered" evidence="1">
    <location>
        <begin position="68"/>
        <end position="89"/>
    </location>
</feature>
<dbReference type="EMBL" id="JAYMYQ010000005">
    <property type="protein sequence ID" value="KAK7328785.1"/>
    <property type="molecule type" value="Genomic_DNA"/>
</dbReference>
<accession>A0AAN9L3H4</accession>
<sequence>MMILVKPAAVDTDGSKGDDEELEMDSVSDSHHLVSPTLAGAIDSSHKPWIPAHVVSIELNFMESYTPQGSSMNASLRRGSKSTASINKRDVDLPQSDTFTDFYLHYFKNQTQEEQNSSSFQITILTEGPAYS</sequence>
<evidence type="ECO:0000256" key="1">
    <source>
        <dbReference type="SAM" id="MobiDB-lite"/>
    </source>
</evidence>
<dbReference type="AlphaFoldDB" id="A0AAN9L3H4"/>
<dbReference type="Proteomes" id="UP001367508">
    <property type="component" value="Unassembled WGS sequence"/>
</dbReference>
<comment type="caution">
    <text evidence="2">The sequence shown here is derived from an EMBL/GenBank/DDBJ whole genome shotgun (WGS) entry which is preliminary data.</text>
</comment>
<proteinExistence type="predicted"/>
<evidence type="ECO:0000313" key="2">
    <source>
        <dbReference type="EMBL" id="KAK7328785.1"/>
    </source>
</evidence>
<organism evidence="2 3">
    <name type="scientific">Canavalia gladiata</name>
    <name type="common">Sword bean</name>
    <name type="synonym">Dolichos gladiatus</name>
    <dbReference type="NCBI Taxonomy" id="3824"/>
    <lineage>
        <taxon>Eukaryota</taxon>
        <taxon>Viridiplantae</taxon>
        <taxon>Streptophyta</taxon>
        <taxon>Embryophyta</taxon>
        <taxon>Tracheophyta</taxon>
        <taxon>Spermatophyta</taxon>
        <taxon>Magnoliopsida</taxon>
        <taxon>eudicotyledons</taxon>
        <taxon>Gunneridae</taxon>
        <taxon>Pentapetalae</taxon>
        <taxon>rosids</taxon>
        <taxon>fabids</taxon>
        <taxon>Fabales</taxon>
        <taxon>Fabaceae</taxon>
        <taxon>Papilionoideae</taxon>
        <taxon>50 kb inversion clade</taxon>
        <taxon>NPAAA clade</taxon>
        <taxon>indigoferoid/millettioid clade</taxon>
        <taxon>Phaseoleae</taxon>
        <taxon>Canavalia</taxon>
    </lineage>
</organism>
<keyword evidence="3" id="KW-1185">Reference proteome</keyword>
<protein>
    <submittedName>
        <fullName evidence="2">Uncharacterized protein</fullName>
    </submittedName>
</protein>
<feature type="region of interest" description="Disordered" evidence="1">
    <location>
        <begin position="1"/>
        <end position="22"/>
    </location>
</feature>
<name>A0AAN9L3H4_CANGL</name>
<reference evidence="2 3" key="1">
    <citation type="submission" date="2024-01" db="EMBL/GenBank/DDBJ databases">
        <title>The genomes of 5 underutilized Papilionoideae crops provide insights into root nodulation and disease resistanc.</title>
        <authorList>
            <person name="Jiang F."/>
        </authorList>
    </citation>
    <scope>NUCLEOTIDE SEQUENCE [LARGE SCALE GENOMIC DNA]</scope>
    <source>
        <strain evidence="2">LVBAO_FW01</strain>
        <tissue evidence="2">Leaves</tissue>
    </source>
</reference>
<gene>
    <name evidence="2" type="ORF">VNO77_22907</name>
</gene>
<evidence type="ECO:0000313" key="3">
    <source>
        <dbReference type="Proteomes" id="UP001367508"/>
    </source>
</evidence>